<reference evidence="1" key="1">
    <citation type="submission" date="2020-09" db="EMBL/GenBank/DDBJ databases">
        <title>A novel bacterium of genus Paenibacillus, isolated from South China Sea.</title>
        <authorList>
            <person name="Huang H."/>
            <person name="Mo K."/>
            <person name="Hu Y."/>
        </authorList>
    </citation>
    <scope>NUCLEOTIDE SEQUENCE</scope>
    <source>
        <strain evidence="1">IB182496</strain>
    </source>
</reference>
<proteinExistence type="predicted"/>
<organism evidence="1 2">
    <name type="scientific">Paenibacillus sabuli</name>
    <dbReference type="NCBI Taxonomy" id="2772509"/>
    <lineage>
        <taxon>Bacteria</taxon>
        <taxon>Bacillati</taxon>
        <taxon>Bacillota</taxon>
        <taxon>Bacilli</taxon>
        <taxon>Bacillales</taxon>
        <taxon>Paenibacillaceae</taxon>
        <taxon>Paenibacillus</taxon>
    </lineage>
</organism>
<dbReference type="Proteomes" id="UP000621560">
    <property type="component" value="Unassembled WGS sequence"/>
</dbReference>
<comment type="caution">
    <text evidence="1">The sequence shown here is derived from an EMBL/GenBank/DDBJ whole genome shotgun (WGS) entry which is preliminary data.</text>
</comment>
<sequence length="189" mass="20623">MDQAEAARIVARLSERPLQALAPRVVWDEVLERDIAALSPASGRAAELALKSGLHLWNDSLNASHTLSQDIDDATGSYWHGIMHRMEGDYSNAKYWFRRAGAHPAMRELGERAAALLASRQAALDIGAPIGTVLSALLQTRVWDAAGFVDAVSAQMQGSGDEVSRELLELVQREEMLNLIEYCAAQADL</sequence>
<keyword evidence="2" id="KW-1185">Reference proteome</keyword>
<evidence type="ECO:0000313" key="1">
    <source>
        <dbReference type="EMBL" id="MBD2848461.1"/>
    </source>
</evidence>
<dbReference type="EMBL" id="JACXIZ010000067">
    <property type="protein sequence ID" value="MBD2848461.1"/>
    <property type="molecule type" value="Genomic_DNA"/>
</dbReference>
<dbReference type="AlphaFoldDB" id="A0A927GUK8"/>
<gene>
    <name evidence="1" type="ORF">IDH44_25040</name>
</gene>
<dbReference type="RefSeq" id="WP_190921559.1">
    <property type="nucleotide sequence ID" value="NZ_JACXIZ010000067.1"/>
</dbReference>
<protein>
    <submittedName>
        <fullName evidence="1">Uncharacterized protein</fullName>
    </submittedName>
</protein>
<accession>A0A927GUK8</accession>
<evidence type="ECO:0000313" key="2">
    <source>
        <dbReference type="Proteomes" id="UP000621560"/>
    </source>
</evidence>
<name>A0A927GUK8_9BACL</name>